<dbReference type="Pfam" id="PF13546">
    <property type="entry name" value="DDE_5"/>
    <property type="match status" value="1"/>
</dbReference>
<dbReference type="PANTHER" id="PTHR33627">
    <property type="entry name" value="TRANSPOSASE"/>
    <property type="match status" value="1"/>
</dbReference>
<dbReference type="InterPro" id="IPR038721">
    <property type="entry name" value="IS701-like_DDE_dom"/>
</dbReference>
<accession>A0A919UF88</accession>
<evidence type="ECO:0000313" key="3">
    <source>
        <dbReference type="Proteomes" id="UP000660611"/>
    </source>
</evidence>
<dbReference type="SUPFAM" id="SSF53098">
    <property type="entry name" value="Ribonuclease H-like"/>
    <property type="match status" value="1"/>
</dbReference>
<protein>
    <recommendedName>
        <fullName evidence="1">Transposase IS701-like DDE domain-containing protein</fullName>
    </recommendedName>
</protein>
<organism evidence="2 3">
    <name type="scientific">Dactylosporangium siamense</name>
    <dbReference type="NCBI Taxonomy" id="685454"/>
    <lineage>
        <taxon>Bacteria</taxon>
        <taxon>Bacillati</taxon>
        <taxon>Actinomycetota</taxon>
        <taxon>Actinomycetes</taxon>
        <taxon>Micromonosporales</taxon>
        <taxon>Micromonosporaceae</taxon>
        <taxon>Dactylosporangium</taxon>
    </lineage>
</organism>
<evidence type="ECO:0000313" key="2">
    <source>
        <dbReference type="EMBL" id="GIG53244.1"/>
    </source>
</evidence>
<comment type="caution">
    <text evidence="2">The sequence shown here is derived from an EMBL/GenBank/DDBJ whole genome shotgun (WGS) entry which is preliminary data.</text>
</comment>
<dbReference type="InterPro" id="IPR012337">
    <property type="entry name" value="RNaseH-like_sf"/>
</dbReference>
<dbReference type="AlphaFoldDB" id="A0A919UF88"/>
<evidence type="ECO:0000259" key="1">
    <source>
        <dbReference type="Pfam" id="PF13546"/>
    </source>
</evidence>
<dbReference type="PANTHER" id="PTHR33627:SF1">
    <property type="entry name" value="TRANSPOSASE"/>
    <property type="match status" value="1"/>
</dbReference>
<feature type="domain" description="Transposase IS701-like DDE" evidence="1">
    <location>
        <begin position="12"/>
        <end position="323"/>
    </location>
</feature>
<keyword evidence="3" id="KW-1185">Reference proteome</keyword>
<name>A0A919UF88_9ACTN</name>
<proteinExistence type="predicted"/>
<gene>
    <name evidence="2" type="ORF">Dsi01nite_112850</name>
</gene>
<dbReference type="EMBL" id="BONQ01000264">
    <property type="protein sequence ID" value="GIG53244.1"/>
    <property type="molecule type" value="Genomic_DNA"/>
</dbReference>
<reference evidence="2" key="1">
    <citation type="submission" date="2021-01" db="EMBL/GenBank/DDBJ databases">
        <title>Whole genome shotgun sequence of Dactylosporangium siamense NBRC 106093.</title>
        <authorList>
            <person name="Komaki H."/>
            <person name="Tamura T."/>
        </authorList>
    </citation>
    <scope>NUCLEOTIDE SEQUENCE</scope>
    <source>
        <strain evidence="2">NBRC 106093</strain>
    </source>
</reference>
<dbReference type="Proteomes" id="UP000660611">
    <property type="component" value="Unassembled WGS sequence"/>
</dbReference>
<sequence length="442" mass="47961">MRQRLEAFAADVFAPLPRSDQRAKGVTYLRGLLLDGRRKSMQPMAERLGVDHQGLQQFVTTSTWDTTAVRARLARRAVDLVQPVAWVVDDTGFPKDGAGSPGVARQYSGTLGKVGNCQIGVSVHAVTDTASCPLDWRLFLPESWDEAKAGPAAVRAAKARQRKTLTNAPRAAVSAPAGAGAGAGVDADAVVEAARLRRRRCAIPDNEGHRPKWTLVVEMLDALAAQGLQPPLLAADAGYGDTSQFRAALDERGIVYSVQVKGDALAHTADAQPVARVWSGTGRPPASTAPVYLDDTASLAEHITAAGRDAAVTVSWREGSKGTLSSQFVFLRVRPAGHRIPRDPDGSLPQRWLIAEWPDDEPEPVTYWLTSQPAGTIPADLIRYGKIRWRIEHDYRELKTGLGLDHFEGRSWTGWHRHVTLVTAAHLFITMLRLDPKADAPA</sequence>
<dbReference type="InterPro" id="IPR039365">
    <property type="entry name" value="IS701-like"/>
</dbReference>